<evidence type="ECO:0000259" key="7">
    <source>
        <dbReference type="Pfam" id="PF03775"/>
    </source>
</evidence>
<dbReference type="Proteomes" id="UP001139488">
    <property type="component" value="Unassembled WGS sequence"/>
</dbReference>
<evidence type="ECO:0000259" key="8">
    <source>
        <dbReference type="Pfam" id="PF05209"/>
    </source>
</evidence>
<comment type="caution">
    <text evidence="9">The sequence shown here is derived from an EMBL/GenBank/DDBJ whole genome shotgun (WGS) entry which is preliminary data.</text>
</comment>
<dbReference type="PANTHER" id="PTHR34108:SF1">
    <property type="entry name" value="SEPTUM SITE-DETERMINING PROTEIN MINC"/>
    <property type="match status" value="1"/>
</dbReference>
<evidence type="ECO:0000313" key="10">
    <source>
        <dbReference type="Proteomes" id="UP001139488"/>
    </source>
</evidence>
<feature type="domain" description="Septum formation inhibitor MinC C-terminal" evidence="7">
    <location>
        <begin position="115"/>
        <end position="216"/>
    </location>
</feature>
<dbReference type="AlphaFoldDB" id="A0A9X2AV14"/>
<dbReference type="PANTHER" id="PTHR34108">
    <property type="entry name" value="SEPTUM SITE-DETERMINING PROTEIN MINC"/>
    <property type="match status" value="1"/>
</dbReference>
<dbReference type="RefSeq" id="WP_244354927.1">
    <property type="nucleotide sequence ID" value="NZ_JAJNNZ010000002.1"/>
</dbReference>
<dbReference type="GO" id="GO:0051302">
    <property type="term" value="P:regulation of cell division"/>
    <property type="evidence" value="ECO:0007669"/>
    <property type="project" value="InterPro"/>
</dbReference>
<comment type="function">
    <text evidence="5 6">Cell division inhibitor that blocks the formation of polar Z ring septums. Rapidly oscillates between the poles of the cell to destabilize FtsZ filaments that have formed before they mature into polar Z rings. Prevents FtsZ polymerization.</text>
</comment>
<name>A0A9X2AV14_9VIBR</name>
<dbReference type="GO" id="GO:0000917">
    <property type="term" value="P:division septum assembly"/>
    <property type="evidence" value="ECO:0007669"/>
    <property type="project" value="UniProtKB-KW"/>
</dbReference>
<evidence type="ECO:0000256" key="5">
    <source>
        <dbReference type="ARBA" id="ARBA00025606"/>
    </source>
</evidence>
<evidence type="ECO:0000313" key="9">
    <source>
        <dbReference type="EMBL" id="MCJ2375671.1"/>
    </source>
</evidence>
<dbReference type="InterPro" id="IPR007874">
    <property type="entry name" value="MinC_N"/>
</dbReference>
<keyword evidence="4 6" id="KW-0131">Cell cycle</keyword>
<evidence type="ECO:0000256" key="6">
    <source>
        <dbReference type="HAMAP-Rule" id="MF_00267"/>
    </source>
</evidence>
<keyword evidence="2 6" id="KW-0132">Cell division</keyword>
<accession>A0A9X2AV14</accession>
<comment type="subunit">
    <text evidence="6">Interacts with MinD and FtsZ.</text>
</comment>
<comment type="similarity">
    <text evidence="1 6">Belongs to the MinC family.</text>
</comment>
<sequence length="220" mass="23542">MSQTPDLKGSSFTLSVLHLSDNNISNTVHFIKEKIDQAPSFFKSAPVVINIAKVDGDIDFLDLKLGIEEVGMIPVGITGCKDKRTQTLASQVGLAVMTASNMPAKAPAKMQPTKVIRTPVRSGQQIYAKDGDLVVLSHVSAGAEVIADGTIHIHGTLRGRAIAGASGCSQAKVFCNDLQAELISIAGNYWLSDQIAGEYWNKKVMLSMENESLSIETLSI</sequence>
<proteinExistence type="inferred from homology"/>
<feature type="domain" description="Septum formation inhibitor MinC N-terminal" evidence="8">
    <location>
        <begin position="6"/>
        <end position="74"/>
    </location>
</feature>
<reference evidence="9" key="1">
    <citation type="submission" date="2021-11" db="EMBL/GenBank/DDBJ databases">
        <title>Vibrio ZSDE26 sp. nov. and Vibrio ZSDZ34 sp. nov., isolated from coastal seawater in Qingdao.</title>
        <authorList>
            <person name="Zhang P."/>
        </authorList>
    </citation>
    <scope>NUCLEOTIDE SEQUENCE</scope>
    <source>
        <strain evidence="9">ZSDZ34</strain>
    </source>
</reference>
<dbReference type="HAMAP" id="MF_00267">
    <property type="entry name" value="MinC"/>
    <property type="match status" value="1"/>
</dbReference>
<dbReference type="Pfam" id="PF05209">
    <property type="entry name" value="MinC_N"/>
    <property type="match status" value="1"/>
</dbReference>
<dbReference type="InterPro" id="IPR016098">
    <property type="entry name" value="CAP/MinC_C"/>
</dbReference>
<evidence type="ECO:0000256" key="2">
    <source>
        <dbReference type="ARBA" id="ARBA00022618"/>
    </source>
</evidence>
<gene>
    <name evidence="6 9" type="primary">minC</name>
    <name evidence="9" type="ORF">LNL84_02385</name>
</gene>
<dbReference type="Gene3D" id="2.160.20.70">
    <property type="match status" value="1"/>
</dbReference>
<evidence type="ECO:0000256" key="4">
    <source>
        <dbReference type="ARBA" id="ARBA00023306"/>
    </source>
</evidence>
<dbReference type="GO" id="GO:0000902">
    <property type="term" value="P:cell morphogenesis"/>
    <property type="evidence" value="ECO:0007669"/>
    <property type="project" value="InterPro"/>
</dbReference>
<protein>
    <recommendedName>
        <fullName evidence="6">Probable septum site-determining protein MinC</fullName>
    </recommendedName>
</protein>
<evidence type="ECO:0000256" key="1">
    <source>
        <dbReference type="ARBA" id="ARBA00006291"/>
    </source>
</evidence>
<organism evidence="9 10">
    <name type="scientific">Vibrio gelatinilyticus</name>
    <dbReference type="NCBI Taxonomy" id="2893468"/>
    <lineage>
        <taxon>Bacteria</taxon>
        <taxon>Pseudomonadati</taxon>
        <taxon>Pseudomonadota</taxon>
        <taxon>Gammaproteobacteria</taxon>
        <taxon>Vibrionales</taxon>
        <taxon>Vibrionaceae</taxon>
        <taxon>Vibrio</taxon>
    </lineage>
</organism>
<keyword evidence="10" id="KW-1185">Reference proteome</keyword>
<dbReference type="InterPro" id="IPR036145">
    <property type="entry name" value="MinC_C_sf"/>
</dbReference>
<dbReference type="EMBL" id="JAJNNZ010000002">
    <property type="protein sequence ID" value="MCJ2375671.1"/>
    <property type="molecule type" value="Genomic_DNA"/>
</dbReference>
<dbReference type="Pfam" id="PF03775">
    <property type="entry name" value="MinC_C"/>
    <property type="match status" value="1"/>
</dbReference>
<dbReference type="Gene3D" id="3.30.70.260">
    <property type="match status" value="1"/>
</dbReference>
<dbReference type="NCBIfam" id="TIGR01222">
    <property type="entry name" value="minC"/>
    <property type="match status" value="1"/>
</dbReference>
<dbReference type="GO" id="GO:1901891">
    <property type="term" value="P:regulation of cell septum assembly"/>
    <property type="evidence" value="ECO:0007669"/>
    <property type="project" value="InterPro"/>
</dbReference>
<dbReference type="InterPro" id="IPR013033">
    <property type="entry name" value="MinC"/>
</dbReference>
<dbReference type="InterPro" id="IPR005526">
    <property type="entry name" value="Septum_form_inhib_MinC_C"/>
</dbReference>
<evidence type="ECO:0000256" key="3">
    <source>
        <dbReference type="ARBA" id="ARBA00023210"/>
    </source>
</evidence>
<keyword evidence="3 6" id="KW-0717">Septation</keyword>
<dbReference type="SUPFAM" id="SSF63848">
    <property type="entry name" value="Cell-division inhibitor MinC, C-terminal domain"/>
    <property type="match status" value="1"/>
</dbReference>